<proteinExistence type="predicted"/>
<keyword evidence="2" id="KW-1185">Reference proteome</keyword>
<accession>A0ABY5C9Q7</accession>
<evidence type="ECO:0000313" key="1">
    <source>
        <dbReference type="EMBL" id="UST82829.1"/>
    </source>
</evidence>
<name>A0ABY5C9Q7_9PSED</name>
<sequence length="135" mass="14770">MLAADQTMHRAEIDRLHEVLAFLRTVQHLSALRRAQLHVGEGHVKGAFARKDQRRTFFDGAALILADAFAAMQQCADDAFKHAIFVQLTVETVDDVQPTVAQAADAHGARGQGVRQRDFGAGGEGFFDKAVREGQ</sequence>
<dbReference type="Proteomes" id="UP001056851">
    <property type="component" value="Chromosome"/>
</dbReference>
<gene>
    <name evidence="1" type="ORF">NF677_14885</name>
</gene>
<organism evidence="1 2">
    <name type="scientific">Pseudomonas siliginis</name>
    <dbReference type="NCBI Taxonomy" id="2842346"/>
    <lineage>
        <taxon>Bacteria</taxon>
        <taxon>Pseudomonadati</taxon>
        <taxon>Pseudomonadota</taxon>
        <taxon>Gammaproteobacteria</taxon>
        <taxon>Pseudomonadales</taxon>
        <taxon>Pseudomonadaceae</taxon>
        <taxon>Pseudomonas</taxon>
    </lineage>
</organism>
<protein>
    <submittedName>
        <fullName evidence="1">Uncharacterized protein</fullName>
    </submittedName>
</protein>
<evidence type="ECO:0000313" key="2">
    <source>
        <dbReference type="Proteomes" id="UP001056851"/>
    </source>
</evidence>
<dbReference type="EMBL" id="CP099599">
    <property type="protein sequence ID" value="UST82829.1"/>
    <property type="molecule type" value="Genomic_DNA"/>
</dbReference>
<reference evidence="1" key="1">
    <citation type="submission" date="2022-06" db="EMBL/GenBank/DDBJ databases">
        <title>Investigating genetic diversity within the most abundant and prevalent non-pathogenic leaf-associated bacterial species interacting with Arabidopsis thaliana in natural habitats.</title>
        <authorList>
            <person name="Ramirez-Sanchez D."/>
            <person name="Gibelin-Viala C."/>
            <person name="Mayjonade B."/>
            <person name="Duflos R."/>
            <person name="Belmonte E."/>
            <person name="Pailler V."/>
            <person name="Bartoli C."/>
            <person name="Carrere S."/>
            <person name="Vailleau F."/>
            <person name="Roux F."/>
        </authorList>
    </citation>
    <scope>NUCLEOTIDE SEQUENCE</scope>
    <source>
        <strain evidence="1">OTU6ESPEB1</strain>
    </source>
</reference>